<name>A0AA36GK81_CYLNA</name>
<dbReference type="Gene3D" id="3.30.420.10">
    <property type="entry name" value="Ribonuclease H-like superfamily/Ribonuclease H"/>
    <property type="match status" value="1"/>
</dbReference>
<dbReference type="Pfam" id="PF13358">
    <property type="entry name" value="DDE_3"/>
    <property type="match status" value="1"/>
</dbReference>
<evidence type="ECO:0000313" key="3">
    <source>
        <dbReference type="Proteomes" id="UP001176961"/>
    </source>
</evidence>
<comment type="caution">
    <text evidence="2">The sequence shown here is derived from an EMBL/GenBank/DDBJ whole genome shotgun (WGS) entry which is preliminary data.</text>
</comment>
<dbReference type="AlphaFoldDB" id="A0AA36GK81"/>
<keyword evidence="3" id="KW-1185">Reference proteome</keyword>
<dbReference type="GO" id="GO:0003676">
    <property type="term" value="F:nucleic acid binding"/>
    <property type="evidence" value="ECO:0007669"/>
    <property type="project" value="InterPro"/>
</dbReference>
<organism evidence="2 3">
    <name type="scientific">Cylicocyclus nassatus</name>
    <name type="common">Nematode worm</name>
    <dbReference type="NCBI Taxonomy" id="53992"/>
    <lineage>
        <taxon>Eukaryota</taxon>
        <taxon>Metazoa</taxon>
        <taxon>Ecdysozoa</taxon>
        <taxon>Nematoda</taxon>
        <taxon>Chromadorea</taxon>
        <taxon>Rhabditida</taxon>
        <taxon>Rhabditina</taxon>
        <taxon>Rhabditomorpha</taxon>
        <taxon>Strongyloidea</taxon>
        <taxon>Strongylidae</taxon>
        <taxon>Cylicocyclus</taxon>
    </lineage>
</organism>
<protein>
    <recommendedName>
        <fullName evidence="1">Tc1-like transposase DDE domain-containing protein</fullName>
    </recommendedName>
</protein>
<dbReference type="InterPro" id="IPR036397">
    <property type="entry name" value="RNaseH_sf"/>
</dbReference>
<dbReference type="InterPro" id="IPR038717">
    <property type="entry name" value="Tc1-like_DDE_dom"/>
</dbReference>
<feature type="domain" description="Tc1-like transposase DDE" evidence="1">
    <location>
        <begin position="21"/>
        <end position="87"/>
    </location>
</feature>
<sequence>MDRFGYKRILEEVMNPPLRTLEAELPDVNWTFQQDNDPKHKSRVVSEWFEKNGIITLPWPAQSPDLNLIENLWAEVGRRRKRSFTRPEELLAAVRTAWESIPVQRLQGLVESMPSRCKAVIEARGHATKLECNSVVICYDFMKSNFIRY</sequence>
<accession>A0AA36GK81</accession>
<evidence type="ECO:0000313" key="2">
    <source>
        <dbReference type="EMBL" id="CAJ0591055.1"/>
    </source>
</evidence>
<gene>
    <name evidence="2" type="ORF">CYNAS_LOCUS3038</name>
</gene>
<reference evidence="2" key="1">
    <citation type="submission" date="2023-07" db="EMBL/GenBank/DDBJ databases">
        <authorList>
            <consortium name="CYATHOMIX"/>
        </authorList>
    </citation>
    <scope>NUCLEOTIDE SEQUENCE</scope>
    <source>
        <strain evidence="2">N/A</strain>
    </source>
</reference>
<dbReference type="EMBL" id="CATQJL010000001">
    <property type="protein sequence ID" value="CAJ0591055.1"/>
    <property type="molecule type" value="Genomic_DNA"/>
</dbReference>
<dbReference type="Proteomes" id="UP001176961">
    <property type="component" value="Unassembled WGS sequence"/>
</dbReference>
<evidence type="ECO:0000259" key="1">
    <source>
        <dbReference type="Pfam" id="PF13358"/>
    </source>
</evidence>
<proteinExistence type="predicted"/>